<evidence type="ECO:0000256" key="2">
    <source>
        <dbReference type="ARBA" id="ARBA00023015"/>
    </source>
</evidence>
<evidence type="ECO:0000256" key="1">
    <source>
        <dbReference type="ARBA" id="ARBA00004123"/>
    </source>
</evidence>
<evidence type="ECO:0000313" key="9">
    <source>
        <dbReference type="Proteomes" id="UP000780801"/>
    </source>
</evidence>
<dbReference type="GO" id="GO:0046983">
    <property type="term" value="F:protein dimerization activity"/>
    <property type="evidence" value="ECO:0007669"/>
    <property type="project" value="InterPro"/>
</dbReference>
<feature type="compositionally biased region" description="Low complexity" evidence="6">
    <location>
        <begin position="791"/>
        <end position="803"/>
    </location>
</feature>
<organism evidence="8 9">
    <name type="scientific">Lunasporangiospora selenospora</name>
    <dbReference type="NCBI Taxonomy" id="979761"/>
    <lineage>
        <taxon>Eukaryota</taxon>
        <taxon>Fungi</taxon>
        <taxon>Fungi incertae sedis</taxon>
        <taxon>Mucoromycota</taxon>
        <taxon>Mortierellomycotina</taxon>
        <taxon>Mortierellomycetes</taxon>
        <taxon>Mortierellales</taxon>
        <taxon>Mortierellaceae</taxon>
        <taxon>Lunasporangiospora</taxon>
    </lineage>
</organism>
<dbReference type="PANTHER" id="PTHR15741">
    <property type="entry name" value="BASIC HELIX-LOOP-HELIX ZIP TRANSCRIPTION FACTOR"/>
    <property type="match status" value="1"/>
</dbReference>
<feature type="compositionally biased region" description="Low complexity" evidence="6">
    <location>
        <begin position="385"/>
        <end position="395"/>
    </location>
</feature>
<keyword evidence="2" id="KW-0805">Transcription regulation</keyword>
<comment type="caution">
    <text evidence="8">The sequence shown here is derived from an EMBL/GenBank/DDBJ whole genome shotgun (WGS) entry which is preliminary data.</text>
</comment>
<feature type="compositionally biased region" description="Low complexity" evidence="6">
    <location>
        <begin position="511"/>
        <end position="540"/>
    </location>
</feature>
<dbReference type="Pfam" id="PF00010">
    <property type="entry name" value="HLH"/>
    <property type="match status" value="1"/>
</dbReference>
<dbReference type="InterPro" id="IPR052207">
    <property type="entry name" value="Max-like/E-box_TFs"/>
</dbReference>
<feature type="region of interest" description="Disordered" evidence="6">
    <location>
        <begin position="260"/>
        <end position="937"/>
    </location>
</feature>
<feature type="region of interest" description="Disordered" evidence="6">
    <location>
        <begin position="1"/>
        <end position="123"/>
    </location>
</feature>
<dbReference type="OrthoDB" id="690068at2759"/>
<dbReference type="Gene3D" id="4.10.280.10">
    <property type="entry name" value="Helix-loop-helix DNA-binding domain"/>
    <property type="match status" value="1"/>
</dbReference>
<feature type="compositionally biased region" description="Pro residues" evidence="6">
    <location>
        <begin position="51"/>
        <end position="66"/>
    </location>
</feature>
<feature type="compositionally biased region" description="Basic and acidic residues" evidence="6">
    <location>
        <begin position="907"/>
        <end position="927"/>
    </location>
</feature>
<dbReference type="AlphaFoldDB" id="A0A9P6KGQ9"/>
<feature type="compositionally biased region" description="Low complexity" evidence="6">
    <location>
        <begin position="669"/>
        <end position="686"/>
    </location>
</feature>
<dbReference type="GO" id="GO:0000978">
    <property type="term" value="F:RNA polymerase II cis-regulatory region sequence-specific DNA binding"/>
    <property type="evidence" value="ECO:0007669"/>
    <property type="project" value="TreeGrafter"/>
</dbReference>
<feature type="domain" description="BHLH" evidence="7">
    <location>
        <begin position="162"/>
        <end position="217"/>
    </location>
</feature>
<dbReference type="InterPro" id="IPR036638">
    <property type="entry name" value="HLH_DNA-bd_sf"/>
</dbReference>
<feature type="compositionally biased region" description="Basic residues" evidence="6">
    <location>
        <begin position="635"/>
        <end position="644"/>
    </location>
</feature>
<feature type="compositionally biased region" description="Basic and acidic residues" evidence="6">
    <location>
        <begin position="262"/>
        <end position="281"/>
    </location>
</feature>
<evidence type="ECO:0000256" key="6">
    <source>
        <dbReference type="SAM" id="MobiDB-lite"/>
    </source>
</evidence>
<feature type="compositionally biased region" description="Acidic residues" evidence="6">
    <location>
        <begin position="302"/>
        <end position="320"/>
    </location>
</feature>
<dbReference type="InterPro" id="IPR011598">
    <property type="entry name" value="bHLH_dom"/>
</dbReference>
<dbReference type="Proteomes" id="UP000780801">
    <property type="component" value="Unassembled WGS sequence"/>
</dbReference>
<evidence type="ECO:0000259" key="7">
    <source>
        <dbReference type="PROSITE" id="PS50888"/>
    </source>
</evidence>
<feature type="compositionally biased region" description="Low complexity" evidence="6">
    <location>
        <begin position="36"/>
        <end position="50"/>
    </location>
</feature>
<protein>
    <recommendedName>
        <fullName evidence="7">BHLH domain-containing protein</fullName>
    </recommendedName>
</protein>
<feature type="compositionally biased region" description="Acidic residues" evidence="6">
    <location>
        <begin position="865"/>
        <end position="878"/>
    </location>
</feature>
<feature type="compositionally biased region" description="Basic and acidic residues" evidence="6">
    <location>
        <begin position="822"/>
        <end position="845"/>
    </location>
</feature>
<evidence type="ECO:0000256" key="3">
    <source>
        <dbReference type="ARBA" id="ARBA00023125"/>
    </source>
</evidence>
<keyword evidence="5" id="KW-0539">Nucleus</keyword>
<accession>A0A9P6KGQ9</accession>
<feature type="compositionally biased region" description="Low complexity" evidence="6">
    <location>
        <begin position="752"/>
        <end position="768"/>
    </location>
</feature>
<evidence type="ECO:0000256" key="5">
    <source>
        <dbReference type="ARBA" id="ARBA00023242"/>
    </source>
</evidence>
<feature type="compositionally biased region" description="Acidic residues" evidence="6">
    <location>
        <begin position="282"/>
        <end position="292"/>
    </location>
</feature>
<dbReference type="EMBL" id="JAABOA010000448">
    <property type="protein sequence ID" value="KAF9584303.1"/>
    <property type="molecule type" value="Genomic_DNA"/>
</dbReference>
<keyword evidence="3" id="KW-0238">DNA-binding</keyword>
<sequence>MLPPNNSPWPGLATQANSPPSQPTASSSYPPPYYGHPPSHQQPYYPYPYGAYPPPYPPSHPYPPHPYPHDPAHPHPPTTDAKSSSTAASSSSSANAHPRSAPTAGKHTGKPSASRPPTKTFRFEGSISSETYKTTKSFDLAGVNILNRKPLDTRTALDKLQRRRETHNRVERKRRDCINQLIDDLTRLLPPKHMEEATSKCHRVNVLRGAVAHIKYLTDCSEALTKGIRDVKGEEYDVARDTADFITAKREAEAAVAAAAKAAEEKDGEEKKGEEAKKAEKADDDSAMDVDGVESKAIKEEERDEDDDDEDDDGDLDLDLDAERERDELAPTEKSVSRSTSPMSASSKSSTLSSPKLALSKPVNGVAHPPVIVTTDVSLLEKTSRSSSPSQPSQSSRERTLTLVPPPISITTSPSDSPVREWGSQRSRAPSECTSPIGSFSTSPMFPPSAPFVAGSGPAKGSSAFPPSPVSPSPSARQNPFSGPAEAKSKTGAGNDGVEAKQQLSPFLHRSSGSGSGSSPSLPPISSLSSMPRSSRSGPGDNDRHSDRASSSSPSLRENRPLDATPTSKYSHSHSHNHSHSHHRSGPTLPPLQIPSSQHQQHLHPSYNPETGSKSAPGIAALSPHSTSTSPRPSPAHHARHHRSSSSSSSSEAQPPVSPFMLSPNLSRSPSMAPQTSAPSTSAPAAAPAPVPYSPHWGHEGHHYMPPNPHGYPHPYPYPYPYHPSYGYPPHHPPPPHSHHPHHGHPHHGHHGPSAQTSAPAQQPAAAARPPPPEPIFIQEEPWNVQRKRSTSTAAGSGTAKSGTGAGAKGPKKPLNGNSASLDKDKENRAKEKEREKDERKEKELSAAASPNSRKRSLPQRGGSYDDEEGDELMEEDESVKRTKSHLAVQSSSGEKATGLGLVLNGAEREPQKAKSNLVEHDDHDAARTLTALAQNT</sequence>
<reference evidence="8" key="1">
    <citation type="journal article" date="2020" name="Fungal Divers.">
        <title>Resolving the Mortierellaceae phylogeny through synthesis of multi-gene phylogenetics and phylogenomics.</title>
        <authorList>
            <person name="Vandepol N."/>
            <person name="Liber J."/>
            <person name="Desiro A."/>
            <person name="Na H."/>
            <person name="Kennedy M."/>
            <person name="Barry K."/>
            <person name="Grigoriev I.V."/>
            <person name="Miller A.N."/>
            <person name="O'Donnell K."/>
            <person name="Stajich J.E."/>
            <person name="Bonito G."/>
        </authorList>
    </citation>
    <scope>NUCLEOTIDE SEQUENCE</scope>
    <source>
        <strain evidence="8">KOD1015</strain>
    </source>
</reference>
<proteinExistence type="predicted"/>
<evidence type="ECO:0000313" key="8">
    <source>
        <dbReference type="EMBL" id="KAF9584303.1"/>
    </source>
</evidence>
<keyword evidence="9" id="KW-1185">Reference proteome</keyword>
<feature type="compositionally biased region" description="Basic residues" evidence="6">
    <location>
        <begin position="737"/>
        <end position="751"/>
    </location>
</feature>
<dbReference type="SUPFAM" id="SSF47459">
    <property type="entry name" value="HLH, helix-loop-helix DNA-binding domain"/>
    <property type="match status" value="1"/>
</dbReference>
<dbReference type="PROSITE" id="PS50888">
    <property type="entry name" value="BHLH"/>
    <property type="match status" value="1"/>
</dbReference>
<feature type="compositionally biased region" description="Basic residues" evidence="6">
    <location>
        <begin position="571"/>
        <end position="585"/>
    </location>
</feature>
<evidence type="ECO:0000256" key="4">
    <source>
        <dbReference type="ARBA" id="ARBA00023163"/>
    </source>
</evidence>
<feature type="compositionally biased region" description="Pro residues" evidence="6">
    <location>
        <begin position="706"/>
        <end position="722"/>
    </location>
</feature>
<feature type="compositionally biased region" description="Low complexity" evidence="6">
    <location>
        <begin position="337"/>
        <end position="363"/>
    </location>
</feature>
<dbReference type="GO" id="GO:0005634">
    <property type="term" value="C:nucleus"/>
    <property type="evidence" value="ECO:0007669"/>
    <property type="project" value="UniProtKB-SubCell"/>
</dbReference>
<comment type="subcellular location">
    <subcellularLocation>
        <location evidence="1">Nucleus</location>
    </subcellularLocation>
</comment>
<dbReference type="SMART" id="SM00353">
    <property type="entry name" value="HLH"/>
    <property type="match status" value="1"/>
</dbReference>
<feature type="compositionally biased region" description="Basic and acidic residues" evidence="6">
    <location>
        <begin position="321"/>
        <end position="331"/>
    </location>
</feature>
<feature type="compositionally biased region" description="Low complexity" evidence="6">
    <location>
        <begin position="78"/>
        <end position="101"/>
    </location>
</feature>
<dbReference type="PANTHER" id="PTHR15741:SF27">
    <property type="entry name" value="TRANSCRIPTION FACTOR AP-4"/>
    <property type="match status" value="1"/>
</dbReference>
<gene>
    <name evidence="8" type="ORF">BGW38_006914</name>
</gene>
<name>A0A9P6KGQ9_9FUNG</name>
<keyword evidence="4" id="KW-0804">Transcription</keyword>
<feature type="compositionally biased region" description="Polar residues" evidence="6">
    <location>
        <begin position="424"/>
        <end position="444"/>
    </location>
</feature>
<dbReference type="GO" id="GO:0000981">
    <property type="term" value="F:DNA-binding transcription factor activity, RNA polymerase II-specific"/>
    <property type="evidence" value="ECO:0007669"/>
    <property type="project" value="TreeGrafter"/>
</dbReference>